<keyword evidence="3" id="KW-1185">Reference proteome</keyword>
<sequence length="70" mass="7955">MRFLFFKAVILAMAGDKAFILAAIATTKLALSPRENKLYTLSIKIFILLHQQVQEGVACHYSKKSLARWE</sequence>
<accession>C6C6T8</accession>
<dbReference type="Proteomes" id="UP000002734">
    <property type="component" value="Chromosome"/>
</dbReference>
<dbReference type="STRING" id="579405.Dd703_2043"/>
<organism evidence="2 3">
    <name type="scientific">Musicola paradisiaca (strain Ech703)</name>
    <name type="common">Dickeya paradisiaca</name>
    <name type="synonym">Dickeya dadantii</name>
    <dbReference type="NCBI Taxonomy" id="579405"/>
    <lineage>
        <taxon>Bacteria</taxon>
        <taxon>Pseudomonadati</taxon>
        <taxon>Pseudomonadota</taxon>
        <taxon>Gammaproteobacteria</taxon>
        <taxon>Enterobacterales</taxon>
        <taxon>Pectobacteriaceae</taxon>
        <taxon>Musicola</taxon>
    </lineage>
</organism>
<proteinExistence type="predicted"/>
<feature type="chain" id="PRO_5002960205" evidence="1">
    <location>
        <begin position="23"/>
        <end position="70"/>
    </location>
</feature>
<protein>
    <submittedName>
        <fullName evidence="2">Uncharacterized protein</fullName>
    </submittedName>
</protein>
<reference evidence="2" key="1">
    <citation type="submission" date="2009-06" db="EMBL/GenBank/DDBJ databases">
        <title>Complete sequence of Dickeya dadantii Ech703.</title>
        <authorList>
            <consortium name="US DOE Joint Genome Institute"/>
            <person name="Lucas S."/>
            <person name="Copeland A."/>
            <person name="Lapidus A."/>
            <person name="Glavina del Rio T."/>
            <person name="Dalin E."/>
            <person name="Tice H."/>
            <person name="Bruce D."/>
            <person name="Goodwin L."/>
            <person name="Pitluck S."/>
            <person name="Chertkov O."/>
            <person name="Brettin T."/>
            <person name="Detter J.C."/>
            <person name="Han C."/>
            <person name="Larimer F."/>
            <person name="Land M."/>
            <person name="Hauser L."/>
            <person name="Kyrpides N."/>
            <person name="Mikhailova N."/>
            <person name="Balakrishnan V."/>
            <person name="Glasner J."/>
            <person name="Perna N.T."/>
        </authorList>
    </citation>
    <scope>NUCLEOTIDE SEQUENCE [LARGE SCALE GENOMIC DNA]</scope>
    <source>
        <strain evidence="2">Ech703</strain>
    </source>
</reference>
<feature type="signal peptide" evidence="1">
    <location>
        <begin position="1"/>
        <end position="22"/>
    </location>
</feature>
<dbReference type="HOGENOM" id="CLU_2751314_0_0_6"/>
<keyword evidence="1" id="KW-0732">Signal</keyword>
<evidence type="ECO:0000313" key="3">
    <source>
        <dbReference type="Proteomes" id="UP000002734"/>
    </source>
</evidence>
<dbReference type="KEGG" id="dda:Dd703_2043"/>
<name>C6C6T8_MUSP7</name>
<evidence type="ECO:0000313" key="2">
    <source>
        <dbReference type="EMBL" id="ACS85832.1"/>
    </source>
</evidence>
<dbReference type="AlphaFoldDB" id="C6C6T8"/>
<gene>
    <name evidence="2" type="ordered locus">Dd703_2043</name>
</gene>
<dbReference type="EMBL" id="CP001654">
    <property type="protein sequence ID" value="ACS85832.1"/>
    <property type="molecule type" value="Genomic_DNA"/>
</dbReference>
<evidence type="ECO:0000256" key="1">
    <source>
        <dbReference type="SAM" id="SignalP"/>
    </source>
</evidence>